<organism evidence="3 4">
    <name type="scientific">Holothuria leucospilota</name>
    <name type="common">Black long sea cucumber</name>
    <name type="synonym">Mertensiothuria leucospilota</name>
    <dbReference type="NCBI Taxonomy" id="206669"/>
    <lineage>
        <taxon>Eukaryota</taxon>
        <taxon>Metazoa</taxon>
        <taxon>Echinodermata</taxon>
        <taxon>Eleutherozoa</taxon>
        <taxon>Echinozoa</taxon>
        <taxon>Holothuroidea</taxon>
        <taxon>Aspidochirotacea</taxon>
        <taxon>Aspidochirotida</taxon>
        <taxon>Holothuriidae</taxon>
        <taxon>Holothuria</taxon>
    </lineage>
</organism>
<dbReference type="OrthoDB" id="308383at2759"/>
<feature type="region of interest" description="Disordered" evidence="1">
    <location>
        <begin position="1396"/>
        <end position="1433"/>
    </location>
</feature>
<reference evidence="3" key="1">
    <citation type="submission" date="2021-10" db="EMBL/GenBank/DDBJ databases">
        <title>Tropical sea cucumber genome reveals ecological adaptation and Cuvierian tubules defense mechanism.</title>
        <authorList>
            <person name="Chen T."/>
        </authorList>
    </citation>
    <scope>NUCLEOTIDE SEQUENCE</scope>
    <source>
        <strain evidence="3">Nanhai2018</strain>
        <tissue evidence="3">Muscle</tissue>
    </source>
</reference>
<gene>
    <name evidence="3" type="ORF">HOLleu_11063</name>
</gene>
<sequence length="1951" mass="219147">MPASRKKTKKGLGYISSMSTLGSGVFCEKTFSKGDFLLEYRGELISGEEGTERDKNYPDTKGSFLYFFQHEGNSKCIDGTASDGRGRMVNDSHKNANCKMKVILVEDVPKLCLFAIKDLNEGDELRCDYGVKDLPWRKLEEESNSSLPSHDPPSDSESCDTPCDVGNRHKRRKKSQNSTEMERGVHHLSKGEVVIKVEPLEETQDCFDSNCTNGEGFAFPVIQPSSQEGSSSTFDNTEMVSSLTCTDQSGMGNTKAENVTSIPEIEDLQSFIQNHTDGSQEDGVLKLCSISVPFIQLESNPNSNLAESGQSYEEVDGDFEECTVSSDSEGDGDVDETGWASGIPRPHPESLSDAVPVLKTEPEEDVSRNSGSRDGGDPSTGHQDDSSAAVSSNLVPTGVDTSTKELPGRPRGLKKPRRKCPFCLKFREKLTRHIKHMHKDLRRVQEAMMLPDQQQKVAFGLMRKEGILISNMQKMKETTNPVFERERRSQDHDCPLVICSKCKGFYSEAHFSRHKCEGAIKGENLPIPVSGIGSENLENDDAGSHTHSDDGSCGLCCEEELPTRLSSDDFCYEREHTLVGSDDLVLYLDEGHVYDSNDDLFCEEEGYMSSSEDLCCDKENTLVDNGDDLIMCSEEGHTQASVCDLQSKEGHCSTDSHSKEGRVGSNDSHCEEGRTLVGNDDLCSKEGHSYAWSNDLHSEEGHFQVESDDFCSKEGHSYAWSNDLHCDEGHTQVGSDDLPSKHGHSHVDSDYLHSEEGHTQAGSDDLPSKEVHSHVGSSDSHFEEGHTHGSCDKSHIPKEPPNVSESNNQKVNVEPEANNVQTLSEEWDLDETGRVTETVAISPLTQDSNEPDGTSVENNNKEVTKSSGLNSKCKKPPKKCPFCMEFIKGHLRGHIESAHVDLKQVKDAMDMPEKEQKVAFSLMRKAGILLAQKEKMDQPEQALEREHTARTGGSMVICGGCEGMHPYRSFWRHKIQCQRSFVAASPGPVSCVTSRLEFKEEILDHLPTDEMGDVCRSDPTLLLLGERWWKERLKARRDRSYVKKIVMLEMRTLAIIHRNMKKLCLSHGCGDHGQGHVGDMFHEQKFLSLCEAINTYTRDVESSTERAELKLSLFRLLKKACKVIKSGHVAEGRYNACMEMDSFSAILEQNSDFVFGGSGQGIQSGCSSHEDMTGFFLEGNVSKLRNHILKEMTSLFMDTSLVWRADNFKKLRDMTVLRLTMLNVRRGSEPCRLTVQDFQDGKWNPLSNYQEVGSTIPLVEEELMGNWTTVYQTSLGNDRLVPVCVPADCLQAMVILGSKDKRESVGVPASNPYLFADMEGRLEHHVYGWSALSNICNEAGIHTEAKVRAAENYQWVSLLYTSMELPEPDRISVFEKMGYTCESNDLFVVPELEEMTVDPSQDGKGQKRKQPHKDPEGEPLQTKKKSPDHESQQLYSVNCGKRPKRLCPFCMKAFAGSQLTRHIKHVHKALDEVKHAVRQPNRDRHRYFAQMRKLGLYKQNAQRVMAGSGSLMTLRRTINQKSPAVICKFCKGTYSKLNFRKHKCRPTESKEKSEDESFFQSFLMMKREDPYFTNSVLSTMMHTKTGKACIMDKDILTVGRWIWNTREGKMRWNTKGIRSEVVRAMEHLVVLKVQFEEEMLKCGKEIDGFRTVDMFCVSNFDVLKRSVSSVAAKIEKHAEDRTKEKLVVLIKKAAAILVASLLIQENVGKAKEIEQFLVILEERKNSIASDTEGQTDVSQQAGNGKFEEQLMEKYLAKSRAKRTLEKKEQSSKEGDCISDLFRCHIKLPRTLGTVDACTVNKDKASSSGESGGIITDAKQMPQRKRSKVKNQDYTTIEDSESEQEVAEPKNDKDFSVADTKGREGTGKKQKWSEHATNLIHEHFKSYICTAGEINRGKLPGKEEVKDFLKKNRELLREVKSEDRKVLLVKTKVFNERNNYRRNLLANNENVD</sequence>
<dbReference type="Proteomes" id="UP001152320">
    <property type="component" value="Chromosome 4"/>
</dbReference>
<feature type="compositionally biased region" description="Polar residues" evidence="1">
    <location>
        <begin position="843"/>
        <end position="858"/>
    </location>
</feature>
<keyword evidence="4" id="KW-1185">Reference proteome</keyword>
<dbReference type="GO" id="GO:0032259">
    <property type="term" value="P:methylation"/>
    <property type="evidence" value="ECO:0007669"/>
    <property type="project" value="UniProtKB-KW"/>
</dbReference>
<feature type="compositionally biased region" description="Polar residues" evidence="1">
    <location>
        <begin position="386"/>
        <end position="401"/>
    </location>
</feature>
<dbReference type="SUPFAM" id="SSF82199">
    <property type="entry name" value="SET domain"/>
    <property type="match status" value="1"/>
</dbReference>
<feature type="compositionally biased region" description="Low complexity" evidence="1">
    <location>
        <begin position="144"/>
        <end position="160"/>
    </location>
</feature>
<dbReference type="PANTHER" id="PTHR33480:SF1">
    <property type="entry name" value="TYR RECOMBINASE DOMAIN-CONTAINING PROTEIN"/>
    <property type="match status" value="1"/>
</dbReference>
<dbReference type="EMBL" id="JAIZAY010000004">
    <property type="protein sequence ID" value="KAJ8043799.1"/>
    <property type="molecule type" value="Genomic_DNA"/>
</dbReference>
<feature type="region of interest" description="Disordered" evidence="1">
    <location>
        <begin position="531"/>
        <end position="552"/>
    </location>
</feature>
<feature type="region of interest" description="Disordered" evidence="1">
    <location>
        <begin position="321"/>
        <end position="415"/>
    </location>
</feature>
<feature type="compositionally biased region" description="Acidic residues" evidence="1">
    <location>
        <begin position="1835"/>
        <end position="1845"/>
    </location>
</feature>
<evidence type="ECO:0000256" key="1">
    <source>
        <dbReference type="SAM" id="MobiDB-lite"/>
    </source>
</evidence>
<dbReference type="GO" id="GO:0008168">
    <property type="term" value="F:methyltransferase activity"/>
    <property type="evidence" value="ECO:0007669"/>
    <property type="project" value="UniProtKB-KW"/>
</dbReference>
<comment type="caution">
    <text evidence="3">The sequence shown here is derived from an EMBL/GenBank/DDBJ whole genome shotgun (WGS) entry which is preliminary data.</text>
</comment>
<keyword evidence="3" id="KW-0808">Transferase</keyword>
<evidence type="ECO:0000259" key="2">
    <source>
        <dbReference type="PROSITE" id="PS50280"/>
    </source>
</evidence>
<dbReference type="PANTHER" id="PTHR33480">
    <property type="entry name" value="SET DOMAIN-CONTAINING PROTEIN-RELATED"/>
    <property type="match status" value="1"/>
</dbReference>
<proteinExistence type="predicted"/>
<name>A0A9Q1HEX7_HOLLE</name>
<feature type="compositionally biased region" description="Basic and acidic residues" evidence="1">
    <location>
        <begin position="780"/>
        <end position="798"/>
    </location>
</feature>
<dbReference type="InterPro" id="IPR001214">
    <property type="entry name" value="SET_dom"/>
</dbReference>
<evidence type="ECO:0000313" key="4">
    <source>
        <dbReference type="Proteomes" id="UP001152320"/>
    </source>
</evidence>
<dbReference type="Pfam" id="PF00856">
    <property type="entry name" value="SET"/>
    <property type="match status" value="1"/>
</dbReference>
<feature type="domain" description="SET" evidence="2">
    <location>
        <begin position="10"/>
        <end position="130"/>
    </location>
</feature>
<evidence type="ECO:0000313" key="3">
    <source>
        <dbReference type="EMBL" id="KAJ8043799.1"/>
    </source>
</evidence>
<dbReference type="InterPro" id="IPR046341">
    <property type="entry name" value="SET_dom_sf"/>
</dbReference>
<feature type="compositionally biased region" description="Basic and acidic residues" evidence="1">
    <location>
        <begin position="1846"/>
        <end position="1872"/>
    </location>
</feature>
<dbReference type="Gene3D" id="2.170.270.10">
    <property type="entry name" value="SET domain"/>
    <property type="match status" value="1"/>
</dbReference>
<feature type="region of interest" description="Disordered" evidence="1">
    <location>
        <begin position="1802"/>
        <end position="1872"/>
    </location>
</feature>
<feature type="region of interest" description="Disordered" evidence="1">
    <location>
        <begin position="140"/>
        <end position="187"/>
    </location>
</feature>
<accession>A0A9Q1HEX7</accession>
<feature type="compositionally biased region" description="Basic and acidic residues" evidence="1">
    <location>
        <begin position="745"/>
        <end position="758"/>
    </location>
</feature>
<protein>
    <submittedName>
        <fullName evidence="3">N-lysine methyltransferase KMT5A-A</fullName>
    </submittedName>
</protein>
<feature type="region of interest" description="Disordered" evidence="1">
    <location>
        <begin position="731"/>
        <end position="876"/>
    </location>
</feature>
<dbReference type="SMART" id="SM00317">
    <property type="entry name" value="SET"/>
    <property type="match status" value="1"/>
</dbReference>
<dbReference type="PROSITE" id="PS50280">
    <property type="entry name" value="SET"/>
    <property type="match status" value="1"/>
</dbReference>
<keyword evidence="3" id="KW-0489">Methyltransferase</keyword>